<dbReference type="GO" id="GO:0005975">
    <property type="term" value="P:carbohydrate metabolic process"/>
    <property type="evidence" value="ECO:0007669"/>
    <property type="project" value="InterPro"/>
</dbReference>
<dbReference type="SUPFAM" id="SSF51445">
    <property type="entry name" value="(Trans)glycosidases"/>
    <property type="match status" value="1"/>
</dbReference>
<dbReference type="Gene3D" id="3.20.20.80">
    <property type="entry name" value="Glycosidases"/>
    <property type="match status" value="1"/>
</dbReference>
<accession>A0A420BGG3</accession>
<evidence type="ECO:0000256" key="5">
    <source>
        <dbReference type="ARBA" id="ARBA00023295"/>
    </source>
</evidence>
<keyword evidence="5" id="KW-0326">Glycosidase</keyword>
<dbReference type="OrthoDB" id="7183084at2"/>
<reference evidence="9 10" key="1">
    <citation type="submission" date="2018-09" db="EMBL/GenBank/DDBJ databases">
        <title>Genomic Encyclopedia of Type Strains, Phase III (KMG-III): the genomes of soil and plant-associated and newly described type strains.</title>
        <authorList>
            <person name="Whitman W."/>
        </authorList>
    </citation>
    <scope>NUCLEOTIDE SEQUENCE [LARGE SCALE GENOMIC DNA]</scope>
    <source>
        <strain evidence="9 10">CECT 7938</strain>
    </source>
</reference>
<organism evidence="9 10">
    <name type="scientific">Sphingobacterium detergens</name>
    <dbReference type="NCBI Taxonomy" id="1145106"/>
    <lineage>
        <taxon>Bacteria</taxon>
        <taxon>Pseudomonadati</taxon>
        <taxon>Bacteroidota</taxon>
        <taxon>Sphingobacteriia</taxon>
        <taxon>Sphingobacteriales</taxon>
        <taxon>Sphingobacteriaceae</taxon>
        <taxon>Sphingobacterium</taxon>
    </lineage>
</organism>
<dbReference type="PROSITE" id="PS01095">
    <property type="entry name" value="GH18_1"/>
    <property type="match status" value="1"/>
</dbReference>
<dbReference type="InterPro" id="IPR001579">
    <property type="entry name" value="Glyco_hydro_18_chit_AS"/>
</dbReference>
<evidence type="ECO:0000259" key="8">
    <source>
        <dbReference type="PROSITE" id="PS51910"/>
    </source>
</evidence>
<evidence type="ECO:0000256" key="4">
    <source>
        <dbReference type="ARBA" id="ARBA00022801"/>
    </source>
</evidence>
<comment type="catalytic activity">
    <reaction evidence="6">
        <text>an N(4)-(oligosaccharide-(1-&gt;3)-[oligosaccharide-(1-&gt;6)]-beta-D-Man-(1-&gt;4)-beta-D-GlcNAc-(1-&gt;4)-alpha-D-GlcNAc)-L-asparaginyl-[protein] + H2O = an oligosaccharide-(1-&gt;3)-[oligosaccharide-(1-&gt;6)]-beta-D-Man-(1-&gt;4)-D-GlcNAc + N(4)-(N-acetyl-beta-D-glucosaminyl)-L-asparaginyl-[protein]</text>
        <dbReference type="Rhea" id="RHEA:73067"/>
        <dbReference type="Rhea" id="RHEA-COMP:12603"/>
        <dbReference type="Rhea" id="RHEA-COMP:18176"/>
        <dbReference type="ChEBI" id="CHEBI:15377"/>
        <dbReference type="ChEBI" id="CHEBI:132248"/>
        <dbReference type="ChEBI" id="CHEBI:192714"/>
        <dbReference type="ChEBI" id="CHEBI:192715"/>
        <dbReference type="EC" id="3.2.1.96"/>
    </reaction>
</comment>
<feature type="chain" id="PRO_5019176480" description="mannosyl-glycoprotein endo-beta-N-acetylglucosaminidase" evidence="7">
    <location>
        <begin position="30"/>
        <end position="327"/>
    </location>
</feature>
<dbReference type="GO" id="GO:0033925">
    <property type="term" value="F:mannosyl-glycoprotein endo-beta-N-acetylglucosaminidase activity"/>
    <property type="evidence" value="ECO:0007669"/>
    <property type="project" value="UniProtKB-EC"/>
</dbReference>
<dbReference type="Proteomes" id="UP000286246">
    <property type="component" value="Unassembled WGS sequence"/>
</dbReference>
<evidence type="ECO:0000313" key="10">
    <source>
        <dbReference type="Proteomes" id="UP000286246"/>
    </source>
</evidence>
<evidence type="ECO:0000313" key="9">
    <source>
        <dbReference type="EMBL" id="RKE55802.1"/>
    </source>
</evidence>
<sequence length="327" mass="36175">MIRFKKNATYFFSCGLAALLLTASVSSCTKDNTLLYPADTAANYLENLRNYKKSDHQIMAGYFRTWRDKATDPATNKTSMKELPDSLDIAFVFPDYTPETNAFWDSLKTSYVPHLRARGTKVVMTADIGAALDKNFPNTAAGYEALATKIINDKITKYDLDGIDFDVERSLNTEDLQRATGVFTALSKSLGPKSGTGKLLIYDTNQEGNTPLFTAVHGLLDYVLVQSYGRSVNGLQSTFNSYAGKILPNQYLIGFSFYEENGANWGDVTSPLASSRAYSYTNWNPTQGKKAGVFSYAIDRDGVPYGQNQIVPTNYSVTRQLISLVNP</sequence>
<comment type="similarity">
    <text evidence="1">Belongs to the glycosyl hydrolase 18 family.</text>
</comment>
<proteinExistence type="inferred from homology"/>
<evidence type="ECO:0000256" key="6">
    <source>
        <dbReference type="ARBA" id="ARBA00034414"/>
    </source>
</evidence>
<dbReference type="EC" id="3.2.1.96" evidence="2"/>
<evidence type="ECO:0000256" key="2">
    <source>
        <dbReference type="ARBA" id="ARBA00012566"/>
    </source>
</evidence>
<dbReference type="InterPro" id="IPR001223">
    <property type="entry name" value="Glyco_hydro18_cat"/>
</dbReference>
<comment type="caution">
    <text evidence="9">The sequence shown here is derived from an EMBL/GenBank/DDBJ whole genome shotgun (WGS) entry which is preliminary data.</text>
</comment>
<keyword evidence="10" id="KW-1185">Reference proteome</keyword>
<dbReference type="EMBL" id="RAPY01000001">
    <property type="protein sequence ID" value="RKE55802.1"/>
    <property type="molecule type" value="Genomic_DNA"/>
</dbReference>
<gene>
    <name evidence="9" type="ORF">DFQ12_0641</name>
</gene>
<keyword evidence="3 7" id="KW-0732">Signal</keyword>
<evidence type="ECO:0000256" key="1">
    <source>
        <dbReference type="ARBA" id="ARBA00009336"/>
    </source>
</evidence>
<feature type="domain" description="GH18" evidence="8">
    <location>
        <begin position="57"/>
        <end position="327"/>
    </location>
</feature>
<protein>
    <recommendedName>
        <fullName evidence="2">mannosyl-glycoprotein endo-beta-N-acetylglucosaminidase</fullName>
        <ecNumber evidence="2">3.2.1.96</ecNumber>
    </recommendedName>
</protein>
<feature type="signal peptide" evidence="7">
    <location>
        <begin position="1"/>
        <end position="29"/>
    </location>
</feature>
<dbReference type="InterPro" id="IPR017853">
    <property type="entry name" value="GH"/>
</dbReference>
<keyword evidence="4 9" id="KW-0378">Hydrolase</keyword>
<dbReference type="RefSeq" id="WP_120257548.1">
    <property type="nucleotide sequence ID" value="NZ_RAPY01000001.1"/>
</dbReference>
<dbReference type="InterPro" id="IPR057016">
    <property type="entry name" value="EndoS_F2-like_TIM-barrel"/>
</dbReference>
<name>A0A420BGG3_SPHD1</name>
<evidence type="ECO:0000256" key="3">
    <source>
        <dbReference type="ARBA" id="ARBA00022729"/>
    </source>
</evidence>
<evidence type="ECO:0000256" key="7">
    <source>
        <dbReference type="SAM" id="SignalP"/>
    </source>
</evidence>
<dbReference type="Pfam" id="PF23916">
    <property type="entry name" value="TIM-barrel_EndoS"/>
    <property type="match status" value="1"/>
</dbReference>
<dbReference type="PROSITE" id="PS51257">
    <property type="entry name" value="PROKAR_LIPOPROTEIN"/>
    <property type="match status" value="1"/>
</dbReference>
<dbReference type="AlphaFoldDB" id="A0A420BGG3"/>
<dbReference type="PROSITE" id="PS51910">
    <property type="entry name" value="GH18_2"/>
    <property type="match status" value="1"/>
</dbReference>